<dbReference type="HOGENOM" id="CLU_101636_0_0_1"/>
<protein>
    <submittedName>
        <fullName evidence="2">Uncharacterized protein</fullName>
    </submittedName>
</protein>
<dbReference type="EMBL" id="KL198194">
    <property type="protein sequence ID" value="KDQ05748.1"/>
    <property type="molecule type" value="Genomic_DNA"/>
</dbReference>
<name>A0A067LRA5_BOTB1</name>
<proteinExistence type="predicted"/>
<dbReference type="STRING" id="930990.A0A067LRA5"/>
<dbReference type="OrthoDB" id="2672827at2759"/>
<reference evidence="3" key="1">
    <citation type="journal article" date="2014" name="Proc. Natl. Acad. Sci. U.S.A.">
        <title>Extensive sampling of basidiomycete genomes demonstrates inadequacy of the white-rot/brown-rot paradigm for wood decay fungi.</title>
        <authorList>
            <person name="Riley R."/>
            <person name="Salamov A.A."/>
            <person name="Brown D.W."/>
            <person name="Nagy L.G."/>
            <person name="Floudas D."/>
            <person name="Held B.W."/>
            <person name="Levasseur A."/>
            <person name="Lombard V."/>
            <person name="Morin E."/>
            <person name="Otillar R."/>
            <person name="Lindquist E.A."/>
            <person name="Sun H."/>
            <person name="LaButti K.M."/>
            <person name="Schmutz J."/>
            <person name="Jabbour D."/>
            <person name="Luo H."/>
            <person name="Baker S.E."/>
            <person name="Pisabarro A.G."/>
            <person name="Walton J.D."/>
            <person name="Blanchette R.A."/>
            <person name="Henrissat B."/>
            <person name="Martin F."/>
            <person name="Cullen D."/>
            <person name="Hibbett D.S."/>
            <person name="Grigoriev I.V."/>
        </authorList>
    </citation>
    <scope>NUCLEOTIDE SEQUENCE [LARGE SCALE GENOMIC DNA]</scope>
    <source>
        <strain evidence="3">FD-172 SS1</strain>
    </source>
</reference>
<evidence type="ECO:0000313" key="3">
    <source>
        <dbReference type="Proteomes" id="UP000027195"/>
    </source>
</evidence>
<keyword evidence="3" id="KW-1185">Reference proteome</keyword>
<organism evidence="2 3">
    <name type="scientific">Botryobasidium botryosum (strain FD-172 SS1)</name>
    <dbReference type="NCBI Taxonomy" id="930990"/>
    <lineage>
        <taxon>Eukaryota</taxon>
        <taxon>Fungi</taxon>
        <taxon>Dikarya</taxon>
        <taxon>Basidiomycota</taxon>
        <taxon>Agaricomycotina</taxon>
        <taxon>Agaricomycetes</taxon>
        <taxon>Cantharellales</taxon>
        <taxon>Botryobasidiaceae</taxon>
        <taxon>Botryobasidium</taxon>
    </lineage>
</organism>
<dbReference type="Proteomes" id="UP000027195">
    <property type="component" value="Unassembled WGS sequence"/>
</dbReference>
<sequence>MHAKVCARNNGSMGMPEQRPAPSAFEAAVEQGKKRKVVQLSKGSAYVLLMRRALGTYANVCIVCHLAGVASQMHPSFVCPSWPSSFNYTNLMHWRLKITYSPYHNKICFKCHVPQSHDALHPTFAKGISSCEFPNLIGPLAFLLYDSAVWRGKAEQHFGLQWETLTIFINWIKDRPVQGHESNITALFLWYYGETNPSQ</sequence>
<evidence type="ECO:0000313" key="2">
    <source>
        <dbReference type="EMBL" id="KDQ05748.1"/>
    </source>
</evidence>
<gene>
    <name evidence="2" type="ORF">BOTBODRAFT_182260</name>
</gene>
<dbReference type="InParanoid" id="A0A067LRA5"/>
<evidence type="ECO:0000256" key="1">
    <source>
        <dbReference type="SAM" id="MobiDB-lite"/>
    </source>
</evidence>
<dbReference type="AlphaFoldDB" id="A0A067LRA5"/>
<accession>A0A067LRA5</accession>
<feature type="region of interest" description="Disordered" evidence="1">
    <location>
        <begin position="1"/>
        <end position="20"/>
    </location>
</feature>